<comment type="subcellular location">
    <subcellularLocation>
        <location evidence="1">Secreted</location>
    </subcellularLocation>
</comment>
<accession>A0A2G9UC57</accession>
<evidence type="ECO:0000256" key="4">
    <source>
        <dbReference type="ARBA" id="ARBA00022670"/>
    </source>
</evidence>
<comment type="similarity">
    <text evidence="2">Belongs to the peptidase A1 family.</text>
</comment>
<evidence type="ECO:0000256" key="3">
    <source>
        <dbReference type="ARBA" id="ARBA00022525"/>
    </source>
</evidence>
<dbReference type="GO" id="GO:0004190">
    <property type="term" value="F:aspartic-type endopeptidase activity"/>
    <property type="evidence" value="ECO:0007669"/>
    <property type="project" value="UniProtKB-KW"/>
</dbReference>
<dbReference type="OrthoDB" id="5839471at2759"/>
<dbReference type="PANTHER" id="PTHR47966:SF45">
    <property type="entry name" value="PEPTIDASE A1 DOMAIN-CONTAINING PROTEIN"/>
    <property type="match status" value="1"/>
</dbReference>
<proteinExistence type="inferred from homology"/>
<dbReference type="AlphaFoldDB" id="A0A2G9UC57"/>
<dbReference type="PROSITE" id="PS51767">
    <property type="entry name" value="PEPTIDASE_A1"/>
    <property type="match status" value="1"/>
</dbReference>
<dbReference type="EMBL" id="KZ347843">
    <property type="protein sequence ID" value="PIO67060.1"/>
    <property type="molecule type" value="Genomic_DNA"/>
</dbReference>
<reference evidence="12 13" key="1">
    <citation type="submission" date="2015-09" db="EMBL/GenBank/DDBJ databases">
        <title>Draft genome of the parasitic nematode Teladorsagia circumcincta isolate WARC Sus (inbred).</title>
        <authorList>
            <person name="Mitreva M."/>
        </authorList>
    </citation>
    <scope>NUCLEOTIDE SEQUENCE [LARGE SCALE GENOMIC DNA]</scope>
    <source>
        <strain evidence="12 13">S</strain>
    </source>
</reference>
<evidence type="ECO:0000256" key="10">
    <source>
        <dbReference type="ARBA" id="ARBA00023180"/>
    </source>
</evidence>
<evidence type="ECO:0000256" key="2">
    <source>
        <dbReference type="ARBA" id="ARBA00007447"/>
    </source>
</evidence>
<dbReference type="InterPro" id="IPR033121">
    <property type="entry name" value="PEPTIDASE_A1"/>
</dbReference>
<keyword evidence="5" id="KW-0732">Signal</keyword>
<evidence type="ECO:0000256" key="8">
    <source>
        <dbReference type="ARBA" id="ARBA00023145"/>
    </source>
</evidence>
<evidence type="ECO:0000313" key="12">
    <source>
        <dbReference type="EMBL" id="PIO67060.1"/>
    </source>
</evidence>
<dbReference type="Proteomes" id="UP000230423">
    <property type="component" value="Unassembled WGS sequence"/>
</dbReference>
<keyword evidence="10" id="KW-0325">Glycoprotein</keyword>
<dbReference type="SUPFAM" id="SSF50630">
    <property type="entry name" value="Acid proteases"/>
    <property type="match status" value="1"/>
</dbReference>
<keyword evidence="8" id="KW-0865">Zymogen</keyword>
<dbReference type="InterPro" id="IPR021109">
    <property type="entry name" value="Peptidase_aspartic_dom_sf"/>
</dbReference>
<sequence>MIRDGTWGEYLKKMNSIRTKLSRNGEIHSQKVHDYADNEYLGDITIGTPGQPFLYGTGDAAGFLGNDTVRFGAETENQLIVPGTVFGQAERIADFFEGHPIDGILGLAFRRLAVENVNPPFLRAVDLGLVDPIFTVYLKRLGDSAKGAYGGVYTYGGLDNENCGDVIAYEQLTAPLFWQFQLKGFSAGTVALKTGWEVISDTGTSFNGILTSVANQIADAFNATYHPFYGVYLIDCNATVSLSLTIGDHDYVIESENLITKVDKICMLTMFPMNAGGFGPQWILGDPFIRSYCNIHDAGKMRIGFAKPLSK</sequence>
<dbReference type="CDD" id="cd05471">
    <property type="entry name" value="pepsin_like"/>
    <property type="match status" value="1"/>
</dbReference>
<evidence type="ECO:0000256" key="1">
    <source>
        <dbReference type="ARBA" id="ARBA00004613"/>
    </source>
</evidence>
<keyword evidence="3" id="KW-0964">Secreted</keyword>
<evidence type="ECO:0000256" key="9">
    <source>
        <dbReference type="ARBA" id="ARBA00023157"/>
    </source>
</evidence>
<dbReference type="PRINTS" id="PR00792">
    <property type="entry name" value="PEPSIN"/>
</dbReference>
<dbReference type="InterPro" id="IPR001461">
    <property type="entry name" value="Aspartic_peptidase_A1"/>
</dbReference>
<dbReference type="GO" id="GO:0005576">
    <property type="term" value="C:extracellular region"/>
    <property type="evidence" value="ECO:0007669"/>
    <property type="project" value="UniProtKB-SubCell"/>
</dbReference>
<dbReference type="PANTHER" id="PTHR47966">
    <property type="entry name" value="BETA-SITE APP-CLEAVING ENZYME, ISOFORM A-RELATED"/>
    <property type="match status" value="1"/>
</dbReference>
<keyword evidence="13" id="KW-1185">Reference proteome</keyword>
<dbReference type="GO" id="GO:0005764">
    <property type="term" value="C:lysosome"/>
    <property type="evidence" value="ECO:0007669"/>
    <property type="project" value="TreeGrafter"/>
</dbReference>
<evidence type="ECO:0000313" key="13">
    <source>
        <dbReference type="Proteomes" id="UP000230423"/>
    </source>
</evidence>
<evidence type="ECO:0000256" key="5">
    <source>
        <dbReference type="ARBA" id="ARBA00022729"/>
    </source>
</evidence>
<name>A0A2G9UC57_TELCI</name>
<organism evidence="12 13">
    <name type="scientific">Teladorsagia circumcincta</name>
    <name type="common">Brown stomach worm</name>
    <name type="synonym">Ostertagia circumcincta</name>
    <dbReference type="NCBI Taxonomy" id="45464"/>
    <lineage>
        <taxon>Eukaryota</taxon>
        <taxon>Metazoa</taxon>
        <taxon>Ecdysozoa</taxon>
        <taxon>Nematoda</taxon>
        <taxon>Chromadorea</taxon>
        <taxon>Rhabditida</taxon>
        <taxon>Rhabditina</taxon>
        <taxon>Rhabditomorpha</taxon>
        <taxon>Strongyloidea</taxon>
        <taxon>Trichostrongylidae</taxon>
        <taxon>Teladorsagia</taxon>
    </lineage>
</organism>
<dbReference type="InterPro" id="IPR034164">
    <property type="entry name" value="Pepsin-like_dom"/>
</dbReference>
<evidence type="ECO:0000256" key="6">
    <source>
        <dbReference type="ARBA" id="ARBA00022750"/>
    </source>
</evidence>
<dbReference type="FunFam" id="2.40.70.10:FF:000058">
    <property type="entry name" value="ASpartyl Protease"/>
    <property type="match status" value="1"/>
</dbReference>
<keyword evidence="6" id="KW-0064">Aspartyl protease</keyword>
<keyword evidence="4 12" id="KW-0645">Protease</keyword>
<protein>
    <submittedName>
        <fullName evidence="12">Eukaryotic aspartyl protease</fullName>
    </submittedName>
</protein>
<keyword evidence="9" id="KW-1015">Disulfide bond</keyword>
<keyword evidence="7" id="KW-0378">Hydrolase</keyword>
<feature type="domain" description="Peptidase A1" evidence="11">
    <location>
        <begin position="1"/>
        <end position="306"/>
    </location>
</feature>
<gene>
    <name evidence="12" type="ORF">TELCIR_11205</name>
</gene>
<evidence type="ECO:0000259" key="11">
    <source>
        <dbReference type="PROSITE" id="PS51767"/>
    </source>
</evidence>
<dbReference type="Pfam" id="PF00026">
    <property type="entry name" value="Asp"/>
    <property type="match status" value="1"/>
</dbReference>
<dbReference type="Gene3D" id="2.40.70.10">
    <property type="entry name" value="Acid Proteases"/>
    <property type="match status" value="2"/>
</dbReference>
<evidence type="ECO:0000256" key="7">
    <source>
        <dbReference type="ARBA" id="ARBA00022801"/>
    </source>
</evidence>
<dbReference type="GO" id="GO:0006508">
    <property type="term" value="P:proteolysis"/>
    <property type="evidence" value="ECO:0007669"/>
    <property type="project" value="UniProtKB-KW"/>
</dbReference>